<evidence type="ECO:0000256" key="1">
    <source>
        <dbReference type="SAM" id="MobiDB-lite"/>
    </source>
</evidence>
<evidence type="ECO:0000313" key="3">
    <source>
        <dbReference type="EMBL" id="QDU60023.1"/>
    </source>
</evidence>
<dbReference type="EMBL" id="CP036279">
    <property type="protein sequence ID" value="QDU60023.1"/>
    <property type="molecule type" value="Genomic_DNA"/>
</dbReference>
<reference evidence="3 4" key="1">
    <citation type="submission" date="2019-02" db="EMBL/GenBank/DDBJ databases">
        <title>Deep-cultivation of Planctomycetes and their phenomic and genomic characterization uncovers novel biology.</title>
        <authorList>
            <person name="Wiegand S."/>
            <person name="Jogler M."/>
            <person name="Boedeker C."/>
            <person name="Pinto D."/>
            <person name="Vollmers J."/>
            <person name="Rivas-Marin E."/>
            <person name="Kohn T."/>
            <person name="Peeters S.H."/>
            <person name="Heuer A."/>
            <person name="Rast P."/>
            <person name="Oberbeckmann S."/>
            <person name="Bunk B."/>
            <person name="Jeske O."/>
            <person name="Meyerdierks A."/>
            <person name="Storesund J.E."/>
            <person name="Kallscheuer N."/>
            <person name="Luecker S."/>
            <person name="Lage O.M."/>
            <person name="Pohl T."/>
            <person name="Merkel B.J."/>
            <person name="Hornburger P."/>
            <person name="Mueller R.-W."/>
            <person name="Bruemmer F."/>
            <person name="Labrenz M."/>
            <person name="Spormann A.M."/>
            <person name="Op den Camp H."/>
            <person name="Overmann J."/>
            <person name="Amann R."/>
            <person name="Jetten M.S.M."/>
            <person name="Mascher T."/>
            <person name="Medema M.H."/>
            <person name="Devos D.P."/>
            <person name="Kaster A.-K."/>
            <person name="Ovreas L."/>
            <person name="Rohde M."/>
            <person name="Galperin M.Y."/>
            <person name="Jogler C."/>
        </authorList>
    </citation>
    <scope>NUCLEOTIDE SEQUENCE [LARGE SCALE GENOMIC DNA]</scope>
    <source>
        <strain evidence="3 4">Pan216</strain>
    </source>
</reference>
<feature type="region of interest" description="Disordered" evidence="1">
    <location>
        <begin position="1"/>
        <end position="40"/>
    </location>
</feature>
<keyword evidence="4" id="KW-1185">Reference proteome</keyword>
<sequence length="213" mass="24343">MAHEHDPPSPSEIPGVTLGSQWADEQARRPSPAQQKQARRDTFRRNFLAAMENSGLTIDALSEQSGVDMPTLRRWETKGVIQPKHSHLRSVARVFGLADPWMLLDPDAEISPENAPSSRNSPTRSLHPTIEEVRDDRPELFDAFTTEEWSELTSHRGVGGALSYEGVIHQAERINRKREIRRKFETLLESEHFRTLADMIDLMHRDVQLPRPK</sequence>
<name>A0A518AZ65_9BACT</name>
<evidence type="ECO:0000313" key="4">
    <source>
        <dbReference type="Proteomes" id="UP000317093"/>
    </source>
</evidence>
<dbReference type="SMART" id="SM00530">
    <property type="entry name" value="HTH_XRE"/>
    <property type="match status" value="1"/>
</dbReference>
<gene>
    <name evidence="3" type="ORF">Pan216_08600</name>
</gene>
<dbReference type="AlphaFoldDB" id="A0A518AZ65"/>
<dbReference type="GO" id="GO:0003677">
    <property type="term" value="F:DNA binding"/>
    <property type="evidence" value="ECO:0007669"/>
    <property type="project" value="InterPro"/>
</dbReference>
<feature type="region of interest" description="Disordered" evidence="1">
    <location>
        <begin position="108"/>
        <end position="129"/>
    </location>
</feature>
<proteinExistence type="predicted"/>
<dbReference type="Gene3D" id="1.10.260.40">
    <property type="entry name" value="lambda repressor-like DNA-binding domains"/>
    <property type="match status" value="1"/>
</dbReference>
<dbReference type="Proteomes" id="UP000317093">
    <property type="component" value="Chromosome"/>
</dbReference>
<dbReference type="Pfam" id="PF13411">
    <property type="entry name" value="MerR_1"/>
    <property type="match status" value="1"/>
</dbReference>
<organism evidence="3 4">
    <name type="scientific">Kolteria novifilia</name>
    <dbReference type="NCBI Taxonomy" id="2527975"/>
    <lineage>
        <taxon>Bacteria</taxon>
        <taxon>Pseudomonadati</taxon>
        <taxon>Planctomycetota</taxon>
        <taxon>Planctomycetia</taxon>
        <taxon>Kolteriales</taxon>
        <taxon>Kolteriaceae</taxon>
        <taxon>Kolteria</taxon>
    </lineage>
</organism>
<feature type="compositionally biased region" description="Polar residues" evidence="1">
    <location>
        <begin position="114"/>
        <end position="126"/>
    </location>
</feature>
<dbReference type="InterPro" id="IPR010982">
    <property type="entry name" value="Lambda_DNA-bd_dom_sf"/>
</dbReference>
<dbReference type="InterPro" id="IPR000551">
    <property type="entry name" value="MerR-type_HTH_dom"/>
</dbReference>
<evidence type="ECO:0000259" key="2">
    <source>
        <dbReference type="SMART" id="SM00530"/>
    </source>
</evidence>
<dbReference type="OrthoDB" id="283395at2"/>
<protein>
    <recommendedName>
        <fullName evidence="2">HTH cro/C1-type domain-containing protein</fullName>
    </recommendedName>
</protein>
<dbReference type="InterPro" id="IPR001387">
    <property type="entry name" value="Cro/C1-type_HTH"/>
</dbReference>
<dbReference type="CDD" id="cd00093">
    <property type="entry name" value="HTH_XRE"/>
    <property type="match status" value="1"/>
</dbReference>
<accession>A0A518AZ65</accession>
<dbReference type="RefSeq" id="WP_145255210.1">
    <property type="nucleotide sequence ID" value="NZ_CP036279.1"/>
</dbReference>
<dbReference type="KEGG" id="knv:Pan216_08600"/>
<dbReference type="SUPFAM" id="SSF47413">
    <property type="entry name" value="lambda repressor-like DNA-binding domains"/>
    <property type="match status" value="1"/>
</dbReference>
<feature type="domain" description="HTH cro/C1-type" evidence="2">
    <location>
        <begin position="46"/>
        <end position="102"/>
    </location>
</feature>
<dbReference type="GO" id="GO:0006355">
    <property type="term" value="P:regulation of DNA-templated transcription"/>
    <property type="evidence" value="ECO:0007669"/>
    <property type="project" value="InterPro"/>
</dbReference>